<evidence type="ECO:0000313" key="2">
    <source>
        <dbReference type="Proteomes" id="UP001314170"/>
    </source>
</evidence>
<protein>
    <submittedName>
        <fullName evidence="1">Uncharacterized protein</fullName>
    </submittedName>
</protein>
<keyword evidence="2" id="KW-1185">Reference proteome</keyword>
<dbReference type="EMBL" id="CAWUPB010000892">
    <property type="protein sequence ID" value="CAK7328026.1"/>
    <property type="molecule type" value="Genomic_DNA"/>
</dbReference>
<comment type="caution">
    <text evidence="1">The sequence shown here is derived from an EMBL/GenBank/DDBJ whole genome shotgun (WGS) entry which is preliminary data.</text>
</comment>
<dbReference type="AlphaFoldDB" id="A0AAV1R6R9"/>
<dbReference type="Proteomes" id="UP001314170">
    <property type="component" value="Unassembled WGS sequence"/>
</dbReference>
<reference evidence="1 2" key="1">
    <citation type="submission" date="2024-01" db="EMBL/GenBank/DDBJ databases">
        <authorList>
            <person name="Waweru B."/>
        </authorList>
    </citation>
    <scope>NUCLEOTIDE SEQUENCE [LARGE SCALE GENOMIC DNA]</scope>
</reference>
<accession>A0AAV1R6R9</accession>
<name>A0AAV1R6R9_9ROSI</name>
<gene>
    <name evidence="1" type="ORF">DCAF_LOCUS5745</name>
</gene>
<organism evidence="1 2">
    <name type="scientific">Dovyalis caffra</name>
    <dbReference type="NCBI Taxonomy" id="77055"/>
    <lineage>
        <taxon>Eukaryota</taxon>
        <taxon>Viridiplantae</taxon>
        <taxon>Streptophyta</taxon>
        <taxon>Embryophyta</taxon>
        <taxon>Tracheophyta</taxon>
        <taxon>Spermatophyta</taxon>
        <taxon>Magnoliopsida</taxon>
        <taxon>eudicotyledons</taxon>
        <taxon>Gunneridae</taxon>
        <taxon>Pentapetalae</taxon>
        <taxon>rosids</taxon>
        <taxon>fabids</taxon>
        <taxon>Malpighiales</taxon>
        <taxon>Salicaceae</taxon>
        <taxon>Flacourtieae</taxon>
        <taxon>Dovyalis</taxon>
    </lineage>
</organism>
<evidence type="ECO:0000313" key="1">
    <source>
        <dbReference type="EMBL" id="CAK7328026.1"/>
    </source>
</evidence>
<sequence length="130" mass="14538">MAWHLILDKIRVSKSLASTQRNGTEVEASKSSQLIKQLNVKNSGWSELAKCPKEEGQGQSCFFGLTKSAARRIVSGAGSRELISGIRYSCNGKLQKEMWKEDRRIIQFKYAIGVQTSFSTCSTSHFKSCR</sequence>
<proteinExistence type="predicted"/>